<dbReference type="SUPFAM" id="SSF55729">
    <property type="entry name" value="Acyl-CoA N-acyltransferases (Nat)"/>
    <property type="match status" value="1"/>
</dbReference>
<dbReference type="PROSITE" id="PS51186">
    <property type="entry name" value="GNAT"/>
    <property type="match status" value="1"/>
</dbReference>
<dbReference type="CDD" id="cd04301">
    <property type="entry name" value="NAT_SF"/>
    <property type="match status" value="1"/>
</dbReference>
<dbReference type="InterPro" id="IPR000182">
    <property type="entry name" value="GNAT_dom"/>
</dbReference>
<name>A0A075LN20_9BACI</name>
<dbReference type="PANTHER" id="PTHR43877">
    <property type="entry name" value="AMINOALKYLPHOSPHONATE N-ACETYLTRANSFERASE-RELATED-RELATED"/>
    <property type="match status" value="1"/>
</dbReference>
<keyword evidence="1" id="KW-0808">Transferase</keyword>
<dbReference type="OrthoDB" id="5292888at2"/>
<dbReference type="RefSeq" id="WP_038563821.1">
    <property type="nucleotide sequence ID" value="NZ_CP008876.1"/>
</dbReference>
<dbReference type="KEGG" id="tap:GZ22_14675"/>
<evidence type="ECO:0000259" key="3">
    <source>
        <dbReference type="PROSITE" id="PS51186"/>
    </source>
</evidence>
<organism evidence="4 5">
    <name type="scientific">Terribacillus saccharophilus</name>
    <dbReference type="NCBI Taxonomy" id="361277"/>
    <lineage>
        <taxon>Bacteria</taxon>
        <taxon>Bacillati</taxon>
        <taxon>Bacillota</taxon>
        <taxon>Bacilli</taxon>
        <taxon>Bacillales</taxon>
        <taxon>Bacillaceae</taxon>
        <taxon>Terribacillus</taxon>
    </lineage>
</organism>
<evidence type="ECO:0000256" key="2">
    <source>
        <dbReference type="ARBA" id="ARBA00023315"/>
    </source>
</evidence>
<evidence type="ECO:0000313" key="4">
    <source>
        <dbReference type="EMBL" id="AIF67759.1"/>
    </source>
</evidence>
<feature type="domain" description="N-acetyltransferase" evidence="3">
    <location>
        <begin position="3"/>
        <end position="169"/>
    </location>
</feature>
<proteinExistence type="predicted"/>
<evidence type="ECO:0000313" key="5">
    <source>
        <dbReference type="Proteomes" id="UP000027980"/>
    </source>
</evidence>
<dbReference type="Gene3D" id="3.40.630.30">
    <property type="match status" value="1"/>
</dbReference>
<keyword evidence="2" id="KW-0012">Acyltransferase</keyword>
<evidence type="ECO:0000256" key="1">
    <source>
        <dbReference type="ARBA" id="ARBA00022679"/>
    </source>
</evidence>
<reference evidence="4 5" key="1">
    <citation type="submission" date="2014-07" db="EMBL/GenBank/DDBJ databases">
        <title>Complete genome sequence of a moderately halophilic bacterium Terribacillus aidingensis MP602, isolated from Cryptomeria fortunei in Tianmu mountain in China.</title>
        <authorList>
            <person name="Wang Y."/>
            <person name="Lu P."/>
            <person name="Zhang L."/>
        </authorList>
    </citation>
    <scope>NUCLEOTIDE SEQUENCE [LARGE SCALE GENOMIC DNA]</scope>
    <source>
        <strain evidence="4 5">MP602</strain>
    </source>
</reference>
<dbReference type="GeneID" id="34222707"/>
<accession>A0A075LN20</accession>
<dbReference type="HOGENOM" id="CLU_013985_18_2_9"/>
<gene>
    <name evidence="4" type="ORF">GZ22_14675</name>
</gene>
<dbReference type="InterPro" id="IPR016181">
    <property type="entry name" value="Acyl_CoA_acyltransferase"/>
</dbReference>
<sequence length="169" mass="18810">MTVTIREAGKADCKRIGEISMLSWQSSYKHILPTDYLAAISQEDRANRFERVLASGSLLLVAEAENTIVGFISGGRCRESVHPDYDGEVYAIYLDPDYMKRGIGKLLMQSLEKRLIAEGMTGVVAWMLVGNDAKHFYEGLGGEKIAEDNLQIDGVSYPEIAYGWKIADR</sequence>
<protein>
    <recommendedName>
        <fullName evidence="3">N-acetyltransferase domain-containing protein</fullName>
    </recommendedName>
</protein>
<dbReference type="Pfam" id="PF00583">
    <property type="entry name" value="Acetyltransf_1"/>
    <property type="match status" value="1"/>
</dbReference>
<dbReference type="GO" id="GO:0016747">
    <property type="term" value="F:acyltransferase activity, transferring groups other than amino-acyl groups"/>
    <property type="evidence" value="ECO:0007669"/>
    <property type="project" value="InterPro"/>
</dbReference>
<dbReference type="EMBL" id="CP008876">
    <property type="protein sequence ID" value="AIF67759.1"/>
    <property type="molecule type" value="Genomic_DNA"/>
</dbReference>
<dbReference type="InterPro" id="IPR050832">
    <property type="entry name" value="Bact_Acetyltransf"/>
</dbReference>
<dbReference type="AlphaFoldDB" id="A0A075LN20"/>
<dbReference type="Proteomes" id="UP000027980">
    <property type="component" value="Chromosome"/>
</dbReference>